<dbReference type="RefSeq" id="WP_147662729.1">
    <property type="nucleotide sequence ID" value="NZ_CP042905.2"/>
</dbReference>
<evidence type="ECO:0000313" key="5">
    <source>
        <dbReference type="EMBL" id="QEE15830.1"/>
    </source>
</evidence>
<dbReference type="KEGG" id="psyt:DSAG12_01657"/>
<feature type="compositionally biased region" description="Basic and acidic residues" evidence="4">
    <location>
        <begin position="225"/>
        <end position="245"/>
    </location>
</feature>
<dbReference type="SUPFAM" id="SSF58014">
    <property type="entry name" value="Coiled-coil domain of nucleotide exchange factor GrpE"/>
    <property type="match status" value="1"/>
</dbReference>
<evidence type="ECO:0000256" key="1">
    <source>
        <dbReference type="ARBA" id="ARBA00009054"/>
    </source>
</evidence>
<reference evidence="5 6" key="2">
    <citation type="journal article" date="2024" name="Int. J. Syst. Evol. Microbiol.">
        <title>Promethearchaeum syntrophicum gen. nov., sp. nov., an anaerobic, obligately syntrophic archaeon, the first isolate of the lineage 'Asgard' archaea, and proposal of the new archaeal phylum Promethearchaeota phyl. nov. and kingdom Promethearchaeati regn. nov.</title>
        <authorList>
            <person name="Imachi H."/>
            <person name="Nobu M.K."/>
            <person name="Kato S."/>
            <person name="Takaki Y."/>
            <person name="Miyazaki M."/>
            <person name="Miyata M."/>
            <person name="Ogawara M."/>
            <person name="Saito Y."/>
            <person name="Sakai S."/>
            <person name="Tahara Y.O."/>
            <person name="Takano Y."/>
            <person name="Tasumi E."/>
            <person name="Uematsu K."/>
            <person name="Yoshimura T."/>
            <person name="Itoh T."/>
            <person name="Ohkuma M."/>
            <person name="Takai K."/>
        </authorList>
    </citation>
    <scope>NUCLEOTIDE SEQUENCE [LARGE SCALE GENOMIC DNA]</scope>
    <source>
        <strain evidence="5 6">MK-D1</strain>
    </source>
</reference>
<evidence type="ECO:0000256" key="2">
    <source>
        <dbReference type="ARBA" id="ARBA00023186"/>
    </source>
</evidence>
<dbReference type="EMBL" id="CP042905">
    <property type="protein sequence ID" value="QEE15830.1"/>
    <property type="molecule type" value="Genomic_DNA"/>
</dbReference>
<dbReference type="Proteomes" id="UP000321408">
    <property type="component" value="Chromosome"/>
</dbReference>
<dbReference type="GO" id="GO:0000774">
    <property type="term" value="F:adenyl-nucleotide exchange factor activity"/>
    <property type="evidence" value="ECO:0007669"/>
    <property type="project" value="InterPro"/>
</dbReference>
<evidence type="ECO:0000313" key="6">
    <source>
        <dbReference type="Proteomes" id="UP000321408"/>
    </source>
</evidence>
<dbReference type="Gene3D" id="3.90.20.20">
    <property type="match status" value="1"/>
</dbReference>
<dbReference type="PRINTS" id="PR00773">
    <property type="entry name" value="GRPEPROTEIN"/>
</dbReference>
<name>A0A5B9DAN4_9ARCH</name>
<dbReference type="GO" id="GO:0042803">
    <property type="term" value="F:protein homodimerization activity"/>
    <property type="evidence" value="ECO:0007669"/>
    <property type="project" value="InterPro"/>
</dbReference>
<protein>
    <submittedName>
        <fullName evidence="5">Nucleotide exchange factor GrpE</fullName>
    </submittedName>
</protein>
<dbReference type="PANTHER" id="PTHR21237:SF23">
    <property type="entry name" value="GRPE PROTEIN HOMOLOG, MITOCHONDRIAL"/>
    <property type="match status" value="1"/>
</dbReference>
<feature type="compositionally biased region" description="Basic and acidic residues" evidence="4">
    <location>
        <begin position="1"/>
        <end position="20"/>
    </location>
</feature>
<dbReference type="SUPFAM" id="SSF51064">
    <property type="entry name" value="Head domain of nucleotide exchange factor GrpE"/>
    <property type="match status" value="1"/>
</dbReference>
<dbReference type="GO" id="GO:0051087">
    <property type="term" value="F:protein-folding chaperone binding"/>
    <property type="evidence" value="ECO:0007669"/>
    <property type="project" value="InterPro"/>
</dbReference>
<keyword evidence="2" id="KW-0143">Chaperone</keyword>
<evidence type="ECO:0000256" key="4">
    <source>
        <dbReference type="SAM" id="MobiDB-lite"/>
    </source>
</evidence>
<dbReference type="AlphaFoldDB" id="A0A5B9DAN4"/>
<feature type="region of interest" description="Disordered" evidence="4">
    <location>
        <begin position="1"/>
        <end position="47"/>
    </location>
</feature>
<reference evidence="5 6" key="1">
    <citation type="journal article" date="2020" name="Nature">
        <title>Isolation of an archaeon at the prokaryote-eukaryote interface.</title>
        <authorList>
            <person name="Imachi H."/>
            <person name="Nobu M.K."/>
            <person name="Nakahara N."/>
            <person name="Morono Y."/>
            <person name="Ogawara M."/>
            <person name="Takaki Y."/>
            <person name="Takano Y."/>
            <person name="Uematsu K."/>
            <person name="Ikuta T."/>
            <person name="Ito M."/>
            <person name="Matsui Y."/>
            <person name="Miyazaki M."/>
            <person name="Murata K."/>
            <person name="Saito Y."/>
            <person name="Sakai S."/>
            <person name="Song C."/>
            <person name="Tasumi E."/>
            <person name="Yamanaka Y."/>
            <person name="Yamaguchi T."/>
            <person name="Kamagata Y."/>
            <person name="Tamaki H."/>
            <person name="Takai K."/>
        </authorList>
    </citation>
    <scope>NUCLEOTIDE SEQUENCE [LARGE SCALE GENOMIC DNA]</scope>
    <source>
        <strain evidence="5 6">MK-D1</strain>
    </source>
</reference>
<dbReference type="Gene3D" id="2.30.22.10">
    <property type="entry name" value="Head domain of nucleotide exchange factor GrpE"/>
    <property type="match status" value="1"/>
</dbReference>
<dbReference type="InterPro" id="IPR009012">
    <property type="entry name" value="GrpE_head"/>
</dbReference>
<accession>A0A5B9DAN4</accession>
<gene>
    <name evidence="5" type="ORF">DSAG12_01657</name>
</gene>
<dbReference type="GO" id="GO:0051082">
    <property type="term" value="F:unfolded protein binding"/>
    <property type="evidence" value="ECO:0007669"/>
    <property type="project" value="TreeGrafter"/>
</dbReference>
<evidence type="ECO:0000256" key="3">
    <source>
        <dbReference type="RuleBase" id="RU004478"/>
    </source>
</evidence>
<dbReference type="GeneID" id="41329650"/>
<sequence>MDKDKKENKKQEIEEKDNKVQETNPSETLKPDTKSKKDKKKKEKPKTEIEILKDKVKKLEKQVAEEKNKFAFLQAELENTRKHYIRQQEAAKKRTKINTITSFTPLIDSFELAFKSNEKLLENNNEKCQIETFVDGFEKLYENLKTIFDKYGVKPIEETNIPSDYRQHEVILRTINDELPEDTVLQIVHKGYKMNGEVIRPAKVVVSKKTPIVLPPEPISDSDNGEEKNLEEVKKPEGEKQIPFE</sequence>
<dbReference type="HAMAP" id="MF_01151">
    <property type="entry name" value="GrpE"/>
    <property type="match status" value="1"/>
</dbReference>
<feature type="region of interest" description="Disordered" evidence="4">
    <location>
        <begin position="213"/>
        <end position="245"/>
    </location>
</feature>
<organism evidence="5 6">
    <name type="scientific">Promethearchaeum syntrophicum</name>
    <dbReference type="NCBI Taxonomy" id="2594042"/>
    <lineage>
        <taxon>Archaea</taxon>
        <taxon>Promethearchaeati</taxon>
        <taxon>Promethearchaeota</taxon>
        <taxon>Promethearchaeia</taxon>
        <taxon>Promethearchaeales</taxon>
        <taxon>Promethearchaeaceae</taxon>
        <taxon>Promethearchaeum</taxon>
    </lineage>
</organism>
<dbReference type="OrthoDB" id="372230at2157"/>
<dbReference type="PANTHER" id="PTHR21237">
    <property type="entry name" value="GRPE PROTEIN"/>
    <property type="match status" value="1"/>
</dbReference>
<dbReference type="Pfam" id="PF01025">
    <property type="entry name" value="GrpE"/>
    <property type="match status" value="1"/>
</dbReference>
<dbReference type="InterPro" id="IPR000740">
    <property type="entry name" value="GrpE"/>
</dbReference>
<dbReference type="GO" id="GO:0006457">
    <property type="term" value="P:protein folding"/>
    <property type="evidence" value="ECO:0007669"/>
    <property type="project" value="InterPro"/>
</dbReference>
<dbReference type="InterPro" id="IPR013805">
    <property type="entry name" value="GrpE_CC"/>
</dbReference>
<comment type="similarity">
    <text evidence="1 3">Belongs to the GrpE family.</text>
</comment>
<dbReference type="CDD" id="cd00446">
    <property type="entry name" value="GrpE"/>
    <property type="match status" value="1"/>
</dbReference>
<keyword evidence="6" id="KW-1185">Reference proteome</keyword>
<proteinExistence type="inferred from homology"/>